<evidence type="ECO:0000256" key="1">
    <source>
        <dbReference type="ARBA" id="ARBA00023002"/>
    </source>
</evidence>
<dbReference type="InterPro" id="IPR051457">
    <property type="entry name" value="2-oxoacid:Fd_oxidoreductase"/>
</dbReference>
<dbReference type="Gene3D" id="3.40.50.920">
    <property type="match status" value="1"/>
</dbReference>
<keyword evidence="1" id="KW-0560">Oxidoreductase</keyword>
<dbReference type="SUPFAM" id="SSF52922">
    <property type="entry name" value="TK C-terminal domain-like"/>
    <property type="match status" value="1"/>
</dbReference>
<dbReference type="InterPro" id="IPR046667">
    <property type="entry name" value="DUF6537"/>
</dbReference>
<dbReference type="Proteomes" id="UP000282741">
    <property type="component" value="Chromosome"/>
</dbReference>
<dbReference type="AlphaFoldDB" id="A0AAN1VG65"/>
<dbReference type="CDD" id="cd07034">
    <property type="entry name" value="TPP_PYR_PFOR_IOR-alpha_like"/>
    <property type="match status" value="1"/>
</dbReference>
<dbReference type="InterPro" id="IPR002869">
    <property type="entry name" value="Pyrv_flavodox_OxRed_cen"/>
</dbReference>
<dbReference type="NCBIfam" id="NF009588">
    <property type="entry name" value="PRK13029.1"/>
    <property type="match status" value="1"/>
</dbReference>
<dbReference type="SUPFAM" id="SSF53323">
    <property type="entry name" value="Pyruvate-ferredoxin oxidoreductase, PFOR, domain III"/>
    <property type="match status" value="1"/>
</dbReference>
<keyword evidence="4" id="KW-0670">Pyruvate</keyword>
<dbReference type="RefSeq" id="WP_048940363.1">
    <property type="nucleotide sequence ID" value="NZ_CP012077.1"/>
</dbReference>
<feature type="domain" description="DUF6537" evidence="3">
    <location>
        <begin position="937"/>
        <end position="1137"/>
    </location>
</feature>
<evidence type="ECO:0000313" key="4">
    <source>
        <dbReference type="EMBL" id="AZW17218.1"/>
    </source>
</evidence>
<dbReference type="SUPFAM" id="SSF52518">
    <property type="entry name" value="Thiamin diphosphate-binding fold (THDP-binding)"/>
    <property type="match status" value="2"/>
</dbReference>
<dbReference type="InterPro" id="IPR009014">
    <property type="entry name" value="Transketo_C/PFOR_II"/>
</dbReference>
<dbReference type="NCBIfam" id="NF009589">
    <property type="entry name" value="PRK13030.1"/>
    <property type="match status" value="1"/>
</dbReference>
<proteinExistence type="predicted"/>
<evidence type="ECO:0000313" key="5">
    <source>
        <dbReference type="Proteomes" id="UP000282741"/>
    </source>
</evidence>
<organism evidence="4 5">
    <name type="scientific">Bordetella hinzii</name>
    <dbReference type="NCBI Taxonomy" id="103855"/>
    <lineage>
        <taxon>Bacteria</taxon>
        <taxon>Pseudomonadati</taxon>
        <taxon>Pseudomonadota</taxon>
        <taxon>Betaproteobacteria</taxon>
        <taxon>Burkholderiales</taxon>
        <taxon>Alcaligenaceae</taxon>
        <taxon>Bordetella</taxon>
    </lineage>
</organism>
<evidence type="ECO:0000259" key="3">
    <source>
        <dbReference type="Pfam" id="PF20169"/>
    </source>
</evidence>
<name>A0AAN1VG65_9BORD</name>
<accession>A0AAN1VG65</accession>
<dbReference type="Gene3D" id="3.40.920.10">
    <property type="entry name" value="Pyruvate-ferredoxin oxidoreductase, PFOR, domain III"/>
    <property type="match status" value="1"/>
</dbReference>
<dbReference type="InterPro" id="IPR019752">
    <property type="entry name" value="Pyrv/ketoisovalerate_OxRed_cat"/>
</dbReference>
<dbReference type="InterPro" id="IPR029061">
    <property type="entry name" value="THDP-binding"/>
</dbReference>
<reference evidence="5" key="1">
    <citation type="submission" date="2017-10" db="EMBL/GenBank/DDBJ databases">
        <title>Whole genome sequencing of various Bordetella species.</title>
        <authorList>
            <person name="Weigand M.R."/>
            <person name="Loparev V."/>
            <person name="Peng Y."/>
            <person name="Bowden K.E."/>
            <person name="Tondella M.L."/>
            <person name="Williams M.M."/>
        </authorList>
    </citation>
    <scope>NUCLEOTIDE SEQUENCE [LARGE SCALE GENOMIC DNA]</scope>
    <source>
        <strain evidence="5">H720</strain>
    </source>
</reference>
<dbReference type="Gene3D" id="3.40.50.970">
    <property type="match status" value="1"/>
</dbReference>
<dbReference type="Pfam" id="PF01558">
    <property type="entry name" value="POR"/>
    <property type="match status" value="1"/>
</dbReference>
<evidence type="ECO:0000259" key="2">
    <source>
        <dbReference type="Pfam" id="PF01558"/>
    </source>
</evidence>
<dbReference type="InterPro" id="IPR002880">
    <property type="entry name" value="Pyrv_Fd/Flavodoxin_OxRdtase_N"/>
</dbReference>
<sequence length="1157" mass="124851">MDGTPAVDHPIDLDYQLGDNLSRSQGRIFLTGTQALVRIMLAQRRADRERGLNTAGFVSGYRGSPLGGVDMAMWKAQKALDANQITFLPAINEDLAATAVMGTQQVGARADRKVDGVYAMWYGKGPGLDRAGDALHHGHAAGASRHGGVLMVVGDDHTAVSSSIPHSSETSLIGWHVPIVHPASIDEYETFALWGWALSRHSGAWVAFKVTSESVETGQSFEARPAAHYDMPEDEDAAGREYNASDFLSPAIEARMARRLRAVAAFAARHSIDQLISPAPGATIGIVTVGKAHLDAMEALARLGVDTRQVRLYKPGLVWPLERERLLAFAQGLRHILVIEEKDGIVEAQIKDLLYNRGDRPSVCGKRGFDGETLIPAAGQLRPSILAAPLAGWLQRTAGLALGADSAAFACAQALSNEADGMRRRPYFCSGCPHNSSTKVPEGSQARSGVGCHYMAAWMDRETGGLTQMGGEGVDWIGVAPYIESPHVFQNMGEGTYYHSGYLAIRQAVAARANITYKILFNDAVAMTGGQPVDGPISVPQICQQLRGEHVARIVVTTDEPDKYRGIDLGPGIAVHHRRELDALQRELRATPGVTVLIHDQTCAAEKRRRRKKKTFPDPARRLFINSAVCEGCGDCGTQSNCLSIVPLETPYGRKRAVDQSSCNTDYSCAEGFCPSFVSVEGGQPRKRRAAGRDWQARLGELPMPSIVPPQAPYRLLVAGMGGTGVITIGALVSMAAHLQGLSASVLDLTGLAQKGGTVISHIRLAPAGTPAGPARLDWQQADAAILCDPVAAVAPEALGTLRRGHSRVTANTYVAPVSDFTRQPDVPMRGEALLEKIRHAAGDGQTAALDAHGAALTLFGDSILSNVFLLGYAWQRGDVPLTLAALTRAIELNGVAVASNQAAFDAGRLAAHAPQALDFALQPPAQVIALHRPERLEEAVARRVADLTAYQDAAYAARYRQLVEEVAARERALGAGPARLALAVARGLFKLMAYKDEYEVARLYTDGSFAAQLAEQFEGEYRLRFHMAPPLLARKDPRTGVPRKMALGPRTLTALRWLARCKRVRGTWADPFGYTAERRMERALIREYEALVRRLLAGLSVDKIGAAATIAGLAENVRGYGHIKAAAVARFRQERDRLLESYERPDFAPTEVRRSA</sequence>
<dbReference type="PANTHER" id="PTHR48084:SF3">
    <property type="entry name" value="SUBUNIT OF PYRUVATE:FLAVODOXIN OXIDOREDUCTASE"/>
    <property type="match status" value="1"/>
</dbReference>
<feature type="domain" description="Pyruvate/ketoisovalerate oxidoreductase catalytic" evidence="2">
    <location>
        <begin position="722"/>
        <end position="909"/>
    </location>
</feature>
<protein>
    <submittedName>
        <fullName evidence="4">Pyruvate ferredoxin oxidoreductase</fullName>
    </submittedName>
</protein>
<dbReference type="EMBL" id="CP024172">
    <property type="protein sequence ID" value="AZW17218.1"/>
    <property type="molecule type" value="Genomic_DNA"/>
</dbReference>
<gene>
    <name evidence="4" type="ORF">CS347_10770</name>
</gene>
<dbReference type="GO" id="GO:0016903">
    <property type="term" value="F:oxidoreductase activity, acting on the aldehyde or oxo group of donors"/>
    <property type="evidence" value="ECO:0007669"/>
    <property type="project" value="InterPro"/>
</dbReference>
<dbReference type="Pfam" id="PF20169">
    <property type="entry name" value="DUF6537"/>
    <property type="match status" value="1"/>
</dbReference>
<dbReference type="PANTHER" id="PTHR48084">
    <property type="entry name" value="2-OXOGLUTARATE OXIDOREDUCTASE SUBUNIT KORB-RELATED"/>
    <property type="match status" value="1"/>
</dbReference>